<name>A0ABY8VLQ9_9CORY</name>
<dbReference type="RefSeq" id="WP_284875175.1">
    <property type="nucleotide sequence ID" value="NZ_CP126970.1"/>
</dbReference>
<keyword evidence="1" id="KW-1133">Transmembrane helix</keyword>
<sequence>MSGPTDVLLLADSAGSALGQFAFWDGVLVAGCALAVYLGMRARNSLVGGLVRSGVILAVWVFIFFVPLMFIGSLIGVAADNYDVSRGPEASSLEEER</sequence>
<feature type="transmembrane region" description="Helical" evidence="1">
    <location>
        <begin position="50"/>
        <end position="79"/>
    </location>
</feature>
<protein>
    <submittedName>
        <fullName evidence="2">Uncharacterized protein</fullName>
    </submittedName>
</protein>
<keyword evidence="3" id="KW-1185">Reference proteome</keyword>
<reference evidence="2 3" key="1">
    <citation type="submission" date="2023-05" db="EMBL/GenBank/DDBJ databases">
        <title>Corynebacterium suedekumii sp. nov. and Corynebacterium breve sp. nov. isolated from raw cow's milk.</title>
        <authorList>
            <person name="Baer M.K."/>
            <person name="Mehl L."/>
            <person name="Hellmuth R."/>
            <person name="Marke G."/>
            <person name="Lipski A."/>
        </authorList>
    </citation>
    <scope>NUCLEOTIDE SEQUENCE [LARGE SCALE GENOMIC DNA]</scope>
    <source>
        <strain evidence="2 3">LM112</strain>
    </source>
</reference>
<keyword evidence="1" id="KW-0472">Membrane</keyword>
<organism evidence="2 3">
    <name type="scientific">Corynebacterium suedekumii</name>
    <dbReference type="NCBI Taxonomy" id="3049801"/>
    <lineage>
        <taxon>Bacteria</taxon>
        <taxon>Bacillati</taxon>
        <taxon>Actinomycetota</taxon>
        <taxon>Actinomycetes</taxon>
        <taxon>Mycobacteriales</taxon>
        <taxon>Corynebacteriaceae</taxon>
        <taxon>Corynebacterium</taxon>
    </lineage>
</organism>
<feature type="transmembrane region" description="Helical" evidence="1">
    <location>
        <begin position="20"/>
        <end position="38"/>
    </location>
</feature>
<accession>A0ABY8VLQ9</accession>
<keyword evidence="1" id="KW-0812">Transmembrane</keyword>
<evidence type="ECO:0000256" key="1">
    <source>
        <dbReference type="SAM" id="Phobius"/>
    </source>
</evidence>
<evidence type="ECO:0000313" key="2">
    <source>
        <dbReference type="EMBL" id="WIM70590.1"/>
    </source>
</evidence>
<proteinExistence type="predicted"/>
<gene>
    <name evidence="2" type="ORF">QP029_01755</name>
</gene>
<dbReference type="EMBL" id="CP126970">
    <property type="protein sequence ID" value="WIM70590.1"/>
    <property type="molecule type" value="Genomic_DNA"/>
</dbReference>
<dbReference type="Proteomes" id="UP001238805">
    <property type="component" value="Chromosome"/>
</dbReference>
<evidence type="ECO:0000313" key="3">
    <source>
        <dbReference type="Proteomes" id="UP001238805"/>
    </source>
</evidence>